<comment type="caution">
    <text evidence="2">The sequence shown here is derived from an EMBL/GenBank/DDBJ whole genome shotgun (WGS) entry which is preliminary data.</text>
</comment>
<evidence type="ECO:0000313" key="2">
    <source>
        <dbReference type="EMBL" id="GAA4966143.1"/>
    </source>
</evidence>
<feature type="signal peptide" evidence="1">
    <location>
        <begin position="1"/>
        <end position="29"/>
    </location>
</feature>
<gene>
    <name evidence="2" type="ORF">GCM10023205_33370</name>
</gene>
<evidence type="ECO:0000313" key="3">
    <source>
        <dbReference type="Proteomes" id="UP001500466"/>
    </source>
</evidence>
<sequence>MIRSKIAKALGVVATVFALGALAQGPASAGTSTWTSTYPTFGNATCTDPVTVYTGVQVIGCLAYGSGKVQGYTLGVNTSGQTNPLPGVQTGAFIFNTTATSCVATSVPNNIMKSCNGTVYTLTPGGCYDMLGFTTFGDRTIYTPVVRVCA</sequence>
<keyword evidence="3" id="KW-1185">Reference proteome</keyword>
<name>A0ABP9HB44_9ACTN</name>
<evidence type="ECO:0008006" key="4">
    <source>
        <dbReference type="Google" id="ProtNLM"/>
    </source>
</evidence>
<feature type="chain" id="PRO_5046022978" description="Secreted protein" evidence="1">
    <location>
        <begin position="30"/>
        <end position="150"/>
    </location>
</feature>
<evidence type="ECO:0000256" key="1">
    <source>
        <dbReference type="SAM" id="SignalP"/>
    </source>
</evidence>
<keyword evidence="1" id="KW-0732">Signal</keyword>
<accession>A0ABP9HB44</accession>
<dbReference type="RefSeq" id="WP_345676270.1">
    <property type="nucleotide sequence ID" value="NZ_BAABHS010000010.1"/>
</dbReference>
<reference evidence="3" key="1">
    <citation type="journal article" date="2019" name="Int. J. Syst. Evol. Microbiol.">
        <title>The Global Catalogue of Microorganisms (GCM) 10K type strain sequencing project: providing services to taxonomists for standard genome sequencing and annotation.</title>
        <authorList>
            <consortium name="The Broad Institute Genomics Platform"/>
            <consortium name="The Broad Institute Genome Sequencing Center for Infectious Disease"/>
            <person name="Wu L."/>
            <person name="Ma J."/>
        </authorList>
    </citation>
    <scope>NUCLEOTIDE SEQUENCE [LARGE SCALE GENOMIC DNA]</scope>
    <source>
        <strain evidence="3">JCM 17986</strain>
    </source>
</reference>
<dbReference type="Proteomes" id="UP001500466">
    <property type="component" value="Unassembled WGS sequence"/>
</dbReference>
<proteinExistence type="predicted"/>
<dbReference type="EMBL" id="BAABHS010000010">
    <property type="protein sequence ID" value="GAA4966143.1"/>
    <property type="molecule type" value="Genomic_DNA"/>
</dbReference>
<protein>
    <recommendedName>
        <fullName evidence="4">Secreted protein</fullName>
    </recommendedName>
</protein>
<organism evidence="2 3">
    <name type="scientific">Yinghuangia aomiensis</name>
    <dbReference type="NCBI Taxonomy" id="676205"/>
    <lineage>
        <taxon>Bacteria</taxon>
        <taxon>Bacillati</taxon>
        <taxon>Actinomycetota</taxon>
        <taxon>Actinomycetes</taxon>
        <taxon>Kitasatosporales</taxon>
        <taxon>Streptomycetaceae</taxon>
        <taxon>Yinghuangia</taxon>
    </lineage>
</organism>